<name>A0AAP0S5Y6_LIQFO</name>
<evidence type="ECO:0000313" key="1">
    <source>
        <dbReference type="EMBL" id="KAK9291540.1"/>
    </source>
</evidence>
<accession>A0AAP0S5Y6</accession>
<dbReference type="AlphaFoldDB" id="A0AAP0S5Y6"/>
<keyword evidence="2" id="KW-1185">Reference proteome</keyword>
<dbReference type="EMBL" id="JBBPBK010000001">
    <property type="protein sequence ID" value="KAK9291540.1"/>
    <property type="molecule type" value="Genomic_DNA"/>
</dbReference>
<sequence length="114" mass="12564">MASLVSISSSPPLSASETLIKEIRPRKSALGRLSSQATSRTAVELLATSCSNKGMFSVNWSRHRHLALSRHFCEPSCHLNVICSTTTMIISGYWVGPDIEDGWGFVEAFVYQIF</sequence>
<reference evidence="1 2" key="1">
    <citation type="journal article" date="2024" name="Plant J.">
        <title>Genome sequences and population genomics reveal climatic adaptation and genomic divergence between two closely related sweetgum species.</title>
        <authorList>
            <person name="Xu W.Q."/>
            <person name="Ren C.Q."/>
            <person name="Zhang X.Y."/>
            <person name="Comes H.P."/>
            <person name="Liu X.H."/>
            <person name="Li Y.G."/>
            <person name="Kettle C.J."/>
            <person name="Jalonen R."/>
            <person name="Gaisberger H."/>
            <person name="Ma Y.Z."/>
            <person name="Qiu Y.X."/>
        </authorList>
    </citation>
    <scope>NUCLEOTIDE SEQUENCE [LARGE SCALE GENOMIC DNA]</scope>
    <source>
        <strain evidence="1">Hangzhou</strain>
    </source>
</reference>
<evidence type="ECO:0000313" key="2">
    <source>
        <dbReference type="Proteomes" id="UP001415857"/>
    </source>
</evidence>
<organism evidence="1 2">
    <name type="scientific">Liquidambar formosana</name>
    <name type="common">Formosan gum</name>
    <dbReference type="NCBI Taxonomy" id="63359"/>
    <lineage>
        <taxon>Eukaryota</taxon>
        <taxon>Viridiplantae</taxon>
        <taxon>Streptophyta</taxon>
        <taxon>Embryophyta</taxon>
        <taxon>Tracheophyta</taxon>
        <taxon>Spermatophyta</taxon>
        <taxon>Magnoliopsida</taxon>
        <taxon>eudicotyledons</taxon>
        <taxon>Gunneridae</taxon>
        <taxon>Pentapetalae</taxon>
        <taxon>Saxifragales</taxon>
        <taxon>Altingiaceae</taxon>
        <taxon>Liquidambar</taxon>
    </lineage>
</organism>
<protein>
    <submittedName>
        <fullName evidence="1">Uncharacterized protein</fullName>
    </submittedName>
</protein>
<proteinExistence type="predicted"/>
<gene>
    <name evidence="1" type="ORF">L1049_019488</name>
</gene>
<comment type="caution">
    <text evidence="1">The sequence shown here is derived from an EMBL/GenBank/DDBJ whole genome shotgun (WGS) entry which is preliminary data.</text>
</comment>
<dbReference type="Proteomes" id="UP001415857">
    <property type="component" value="Unassembled WGS sequence"/>
</dbReference>